<sequence length="162" mass="17868">MTPTMTRLGALALVTVLAACGGGAEKSDLMYLAQPRISQAELHPNETPELRALISKYSAMYGVPEELVHRVVIRESRHRPGARNGKYYGLMQMVPATARGMGYRGSPQGLLDAETNLKYGVKYLRGAYLVAGGNHDAAVKWYSRGYYYEAKRKGLLDETGLR</sequence>
<dbReference type="EMBL" id="JBHLWE010000017">
    <property type="protein sequence ID" value="MFC0340035.1"/>
    <property type="molecule type" value="Genomic_DNA"/>
</dbReference>
<dbReference type="InterPro" id="IPR008258">
    <property type="entry name" value="Transglycosylase_SLT_dom_1"/>
</dbReference>
<dbReference type="SUPFAM" id="SSF53955">
    <property type="entry name" value="Lysozyme-like"/>
    <property type="match status" value="1"/>
</dbReference>
<accession>A0ABV6I1D0</accession>
<evidence type="ECO:0000259" key="3">
    <source>
        <dbReference type="Pfam" id="PF01464"/>
    </source>
</evidence>
<dbReference type="PANTHER" id="PTHR37423:SF2">
    <property type="entry name" value="MEMBRANE-BOUND LYTIC MUREIN TRANSGLYCOSYLASE C"/>
    <property type="match status" value="1"/>
</dbReference>
<dbReference type="PROSITE" id="PS51257">
    <property type="entry name" value="PROKAR_LIPOPROTEIN"/>
    <property type="match status" value="1"/>
</dbReference>
<organism evidence="4 5">
    <name type="scientific">Paracoccus niistensis</name>
    <dbReference type="NCBI Taxonomy" id="632935"/>
    <lineage>
        <taxon>Bacteria</taxon>
        <taxon>Pseudomonadati</taxon>
        <taxon>Pseudomonadota</taxon>
        <taxon>Alphaproteobacteria</taxon>
        <taxon>Rhodobacterales</taxon>
        <taxon>Paracoccaceae</taxon>
        <taxon>Paracoccus</taxon>
    </lineage>
</organism>
<gene>
    <name evidence="4" type="ORF">ACFFII_04570</name>
</gene>
<protein>
    <submittedName>
        <fullName evidence="4">Transglycosylase SLT domain-containing protein</fullName>
    </submittedName>
</protein>
<feature type="domain" description="Transglycosylase SLT" evidence="3">
    <location>
        <begin position="53"/>
        <end position="145"/>
    </location>
</feature>
<dbReference type="Gene3D" id="1.10.530.10">
    <property type="match status" value="1"/>
</dbReference>
<name>A0ABV6I1D0_9RHOB</name>
<dbReference type="InterPro" id="IPR023346">
    <property type="entry name" value="Lysozyme-like_dom_sf"/>
</dbReference>
<dbReference type="Proteomes" id="UP001589799">
    <property type="component" value="Unassembled WGS sequence"/>
</dbReference>
<comment type="similarity">
    <text evidence="2">Belongs to the virb1 family.</text>
</comment>
<dbReference type="CDD" id="cd00254">
    <property type="entry name" value="LT-like"/>
    <property type="match status" value="1"/>
</dbReference>
<dbReference type="Pfam" id="PF01464">
    <property type="entry name" value="SLT"/>
    <property type="match status" value="1"/>
</dbReference>
<dbReference type="PANTHER" id="PTHR37423">
    <property type="entry name" value="SOLUBLE LYTIC MUREIN TRANSGLYCOSYLASE-RELATED"/>
    <property type="match status" value="1"/>
</dbReference>
<reference evidence="4 5" key="1">
    <citation type="submission" date="2024-09" db="EMBL/GenBank/DDBJ databases">
        <authorList>
            <person name="Sun Q."/>
            <person name="Mori K."/>
        </authorList>
    </citation>
    <scope>NUCLEOTIDE SEQUENCE [LARGE SCALE GENOMIC DNA]</scope>
    <source>
        <strain evidence="4 5">KCTC 22789</strain>
    </source>
</reference>
<proteinExistence type="inferred from homology"/>
<dbReference type="RefSeq" id="WP_377697709.1">
    <property type="nucleotide sequence ID" value="NZ_JBHLWE010000017.1"/>
</dbReference>
<evidence type="ECO:0000313" key="4">
    <source>
        <dbReference type="EMBL" id="MFC0340035.1"/>
    </source>
</evidence>
<keyword evidence="5" id="KW-1185">Reference proteome</keyword>
<evidence type="ECO:0000256" key="1">
    <source>
        <dbReference type="ARBA" id="ARBA00007734"/>
    </source>
</evidence>
<evidence type="ECO:0000256" key="2">
    <source>
        <dbReference type="ARBA" id="ARBA00009387"/>
    </source>
</evidence>
<comment type="similarity">
    <text evidence="1">Belongs to the transglycosylase Slt family.</text>
</comment>
<evidence type="ECO:0000313" key="5">
    <source>
        <dbReference type="Proteomes" id="UP001589799"/>
    </source>
</evidence>
<comment type="caution">
    <text evidence="4">The sequence shown here is derived from an EMBL/GenBank/DDBJ whole genome shotgun (WGS) entry which is preliminary data.</text>
</comment>